<gene>
    <name evidence="2" type="ORF">ACE41H_14510</name>
</gene>
<feature type="transmembrane region" description="Helical" evidence="1">
    <location>
        <begin position="6"/>
        <end position="26"/>
    </location>
</feature>
<evidence type="ECO:0000313" key="3">
    <source>
        <dbReference type="Proteomes" id="UP001580346"/>
    </source>
</evidence>
<keyword evidence="1" id="KW-0472">Membrane</keyword>
<dbReference type="EMBL" id="JBHHMI010000011">
    <property type="protein sequence ID" value="MFB5267977.1"/>
    <property type="molecule type" value="Genomic_DNA"/>
</dbReference>
<evidence type="ECO:0000313" key="2">
    <source>
        <dbReference type="EMBL" id="MFB5267977.1"/>
    </source>
</evidence>
<name>A0ABV5AUT5_9BACL</name>
<dbReference type="Proteomes" id="UP001580346">
    <property type="component" value="Unassembled WGS sequence"/>
</dbReference>
<keyword evidence="1" id="KW-1133">Transmembrane helix</keyword>
<accession>A0ABV5AUT5</accession>
<keyword evidence="1" id="KW-0812">Transmembrane</keyword>
<organism evidence="2 3">
    <name type="scientific">Paenibacillus enshidis</name>
    <dbReference type="NCBI Taxonomy" id="1458439"/>
    <lineage>
        <taxon>Bacteria</taxon>
        <taxon>Bacillati</taxon>
        <taxon>Bacillota</taxon>
        <taxon>Bacilli</taxon>
        <taxon>Bacillales</taxon>
        <taxon>Paenibacillaceae</taxon>
        <taxon>Paenibacillus</taxon>
    </lineage>
</organism>
<proteinExistence type="predicted"/>
<protein>
    <submittedName>
        <fullName evidence="2">Uncharacterized protein</fullName>
    </submittedName>
</protein>
<dbReference type="RefSeq" id="WP_375356034.1">
    <property type="nucleotide sequence ID" value="NZ_JBHHMI010000011.1"/>
</dbReference>
<sequence length="124" mass="13850">MNPIISAVRLWTVMLLGTIMLFSFPAPFFDEARGMSAGGDGLAESFSLSHPKETYQKPAIRAQSHGWVKMIAAAKALPFFAVLPILMVWSCPRPSLPFLPIIYIAFKRIYLKPLKFTSRFVVCA</sequence>
<evidence type="ECO:0000256" key="1">
    <source>
        <dbReference type="SAM" id="Phobius"/>
    </source>
</evidence>
<keyword evidence="3" id="KW-1185">Reference proteome</keyword>
<feature type="transmembrane region" description="Helical" evidence="1">
    <location>
        <begin position="95"/>
        <end position="111"/>
    </location>
</feature>
<comment type="caution">
    <text evidence="2">The sequence shown here is derived from an EMBL/GenBank/DDBJ whole genome shotgun (WGS) entry which is preliminary data.</text>
</comment>
<reference evidence="2 3" key="1">
    <citation type="submission" date="2024-09" db="EMBL/GenBank/DDBJ databases">
        <title>Paenibacillus zeirhizospherea sp. nov., isolated from surface of the maize (Zea mays) roots in a horticulture field, Hungary.</title>
        <authorList>
            <person name="Marton D."/>
            <person name="Farkas M."/>
            <person name="Bedics A."/>
            <person name="Toth E."/>
            <person name="Tancsics A."/>
            <person name="Boka K."/>
            <person name="Maroti G."/>
            <person name="Kriszt B."/>
            <person name="Cserhati M."/>
        </authorList>
    </citation>
    <scope>NUCLEOTIDE SEQUENCE [LARGE SCALE GENOMIC DNA]</scope>
    <source>
        <strain evidence="2 3">KCTC 33519</strain>
    </source>
</reference>